<evidence type="ECO:0000259" key="7">
    <source>
        <dbReference type="PROSITE" id="PS50924"/>
    </source>
</evidence>
<protein>
    <submittedName>
        <fullName evidence="8">EAL domain-containing protein</fullName>
    </submittedName>
</protein>
<dbReference type="SMART" id="SM00267">
    <property type="entry name" value="GGDEF"/>
    <property type="match status" value="1"/>
</dbReference>
<feature type="transmembrane region" description="Helical" evidence="1">
    <location>
        <begin position="178"/>
        <end position="199"/>
    </location>
</feature>
<dbReference type="InterPro" id="IPR043128">
    <property type="entry name" value="Rev_trsase/Diguanyl_cyclase"/>
</dbReference>
<dbReference type="Pfam" id="PF03707">
    <property type="entry name" value="MHYT"/>
    <property type="match status" value="2"/>
</dbReference>
<feature type="transmembrane region" description="Helical" evidence="1">
    <location>
        <begin position="113"/>
        <end position="134"/>
    </location>
</feature>
<dbReference type="InterPro" id="IPR005330">
    <property type="entry name" value="MHYT_dom"/>
</dbReference>
<dbReference type="PROSITE" id="PS50887">
    <property type="entry name" value="GGDEF"/>
    <property type="match status" value="1"/>
</dbReference>
<dbReference type="SUPFAM" id="SSF55785">
    <property type="entry name" value="PYP-like sensor domain (PAS domain)"/>
    <property type="match status" value="2"/>
</dbReference>
<evidence type="ECO:0000256" key="1">
    <source>
        <dbReference type="PROSITE-ProRule" id="PRU00244"/>
    </source>
</evidence>
<dbReference type="InterPro" id="IPR000014">
    <property type="entry name" value="PAS"/>
</dbReference>
<dbReference type="Gene3D" id="3.30.70.270">
    <property type="match status" value="1"/>
</dbReference>
<dbReference type="CDD" id="cd01948">
    <property type="entry name" value="EAL"/>
    <property type="match status" value="1"/>
</dbReference>
<evidence type="ECO:0000313" key="9">
    <source>
        <dbReference type="Proteomes" id="UP000706039"/>
    </source>
</evidence>
<feature type="domain" description="MHYT" evidence="7">
    <location>
        <begin position="12"/>
        <end position="199"/>
    </location>
</feature>
<dbReference type="InterPro" id="IPR052155">
    <property type="entry name" value="Biofilm_reg_signaling"/>
</dbReference>
<dbReference type="Proteomes" id="UP000706039">
    <property type="component" value="Unassembled WGS sequence"/>
</dbReference>
<organism evidence="8 9">
    <name type="scientific">Sphingomonas colocasiae</name>
    <dbReference type="NCBI Taxonomy" id="1848973"/>
    <lineage>
        <taxon>Bacteria</taxon>
        <taxon>Pseudomonadati</taxon>
        <taxon>Pseudomonadota</taxon>
        <taxon>Alphaproteobacteria</taxon>
        <taxon>Sphingomonadales</taxon>
        <taxon>Sphingomonadaceae</taxon>
        <taxon>Sphingomonas</taxon>
    </lineage>
</organism>
<feature type="region of interest" description="Disordered" evidence="2">
    <location>
        <begin position="922"/>
        <end position="942"/>
    </location>
</feature>
<dbReference type="CDD" id="cd00130">
    <property type="entry name" value="PAS"/>
    <property type="match status" value="1"/>
</dbReference>
<dbReference type="SUPFAM" id="SSF141868">
    <property type="entry name" value="EAL domain-like"/>
    <property type="match status" value="1"/>
</dbReference>
<evidence type="ECO:0000313" key="8">
    <source>
        <dbReference type="EMBL" id="MBY8825061.1"/>
    </source>
</evidence>
<dbReference type="InterPro" id="IPR035965">
    <property type="entry name" value="PAS-like_dom_sf"/>
</dbReference>
<dbReference type="InterPro" id="IPR000700">
    <property type="entry name" value="PAS-assoc_C"/>
</dbReference>
<feature type="compositionally biased region" description="Basic and acidic residues" evidence="2">
    <location>
        <begin position="922"/>
        <end position="934"/>
    </location>
</feature>
<feature type="domain" description="PAS" evidence="3">
    <location>
        <begin position="248"/>
        <end position="321"/>
    </location>
</feature>
<name>A0ABS7PV84_9SPHN</name>
<dbReference type="InterPro" id="IPR001633">
    <property type="entry name" value="EAL_dom"/>
</dbReference>
<dbReference type="SMART" id="SM00052">
    <property type="entry name" value="EAL"/>
    <property type="match status" value="1"/>
</dbReference>
<dbReference type="EMBL" id="JAINVV010000011">
    <property type="protein sequence ID" value="MBY8825061.1"/>
    <property type="molecule type" value="Genomic_DNA"/>
</dbReference>
<feature type="transmembrane region" description="Helical" evidence="1">
    <location>
        <begin position="211"/>
        <end position="237"/>
    </location>
</feature>
<dbReference type="InterPro" id="IPR035919">
    <property type="entry name" value="EAL_sf"/>
</dbReference>
<sequence length="942" mass="102003">MLRFYYCIQNDHDLRLVVLAALICVAASFAAVMLLRHARSAAGAPRRIWLGAAGVTSGFGIWATHFVAMIGYDPGVVVGYALGLTAASLAVAVVSTGLGFALALTSRRWPMRVLAAVAVGAGIASMHYLGMAAVEFPGEFRWSADYVSASILFAIVPVAPALALALDRRDVRSAIGAALLLVLAIVLLHFTGMAAITVIPSHEAADGATLLSPIAMAIAVAATAFGVLAFGILAALLSGRARAAIVASEREFGALVRGISDCAIYMLDEDGRVTSWNAGAQRLKGYAEGEALGLGVAAFHSAEDRAAGVAQRGLEAAREQGRFETEGWRYRKDGSRFWAHVAIEAVHDEDGGFHGFSKITRDMTRHKAHQDALETMSGNLNAALSNMRQGLCLFGADDRLVVANDRVGEIFGMAPGECPPGTAFVEVIRLCLSKRAGGEVAQALLDEVIARHRAMIGQPGGGTMIVPFTDECTLSISHRPTAEGGWVSTFDDITERRRAEQRIEHMALHDGLTGLPNRAHYNERLAAEIQRAERTETRLGVIGIDLDRFKEINDAHGHGMGDLVLKALAERMQAVLDGGEMIARFGGDEFAAFKPFRDEHEIADFVTRLERCLTETVDLDGVTVIPGASIGIAIYPEDGRSQAQILNNADLAMYRAKDTVGRQICYYEQGMDEAARARRVIANDLREAIPRGEFSLAYQVQRSVSTEAVTGYEALLRWRHARDGWVSPEEFIPIAEESGEIIRIGEWVLRTACKEAAQWEQPWRVAVNLSAVQLMHVDLINIVRLALLDSGLPATRLELEITETAFVADKQRALHILRQIKALGVSIAIDDFGTGYSSLDTLNSFPFDKIKIDRSFLLESETSHQARAIVRAVLALGRSLEVPVLAEGLESAEQLRLLRHEGCDEAQGYFWGRPMPRPLPHHAAEAAAAERAEPRPPIAAVG</sequence>
<accession>A0ABS7PV84</accession>
<dbReference type="Pfam" id="PF00563">
    <property type="entry name" value="EAL"/>
    <property type="match status" value="1"/>
</dbReference>
<dbReference type="Pfam" id="PF00990">
    <property type="entry name" value="GGDEF"/>
    <property type="match status" value="1"/>
</dbReference>
<dbReference type="SMART" id="SM00086">
    <property type="entry name" value="PAC"/>
    <property type="match status" value="1"/>
</dbReference>
<reference evidence="8 9" key="1">
    <citation type="submission" date="2021-08" db="EMBL/GenBank/DDBJ databases">
        <authorList>
            <person name="Tuo L."/>
        </authorList>
    </citation>
    <scope>NUCLEOTIDE SEQUENCE [LARGE SCALE GENOMIC DNA]</scope>
    <source>
        <strain evidence="8 9">JCM 31229</strain>
    </source>
</reference>
<dbReference type="SUPFAM" id="SSF55073">
    <property type="entry name" value="Nucleotide cyclase"/>
    <property type="match status" value="1"/>
</dbReference>
<comment type="caution">
    <text evidence="8">The sequence shown here is derived from an EMBL/GenBank/DDBJ whole genome shotgun (WGS) entry which is preliminary data.</text>
</comment>
<dbReference type="PROSITE" id="PS50112">
    <property type="entry name" value="PAS"/>
    <property type="match status" value="1"/>
</dbReference>
<gene>
    <name evidence="8" type="ORF">K7G82_22345</name>
</gene>
<feature type="transmembrane region" description="Helical" evidence="1">
    <location>
        <begin position="146"/>
        <end position="166"/>
    </location>
</feature>
<dbReference type="InterPro" id="IPR000160">
    <property type="entry name" value="GGDEF_dom"/>
</dbReference>
<keyword evidence="1" id="KW-0812">Transmembrane</keyword>
<dbReference type="PROSITE" id="PS50113">
    <property type="entry name" value="PAC"/>
    <property type="match status" value="1"/>
</dbReference>
<keyword evidence="9" id="KW-1185">Reference proteome</keyword>
<keyword evidence="1" id="KW-0472">Membrane</keyword>
<dbReference type="Gene3D" id="3.30.450.20">
    <property type="entry name" value="PAS domain"/>
    <property type="match status" value="2"/>
</dbReference>
<evidence type="ECO:0000259" key="5">
    <source>
        <dbReference type="PROSITE" id="PS50883"/>
    </source>
</evidence>
<feature type="transmembrane region" description="Helical" evidence="1">
    <location>
        <begin position="48"/>
        <end position="72"/>
    </location>
</feature>
<dbReference type="Gene3D" id="3.20.20.450">
    <property type="entry name" value="EAL domain"/>
    <property type="match status" value="1"/>
</dbReference>
<dbReference type="PANTHER" id="PTHR44757:SF2">
    <property type="entry name" value="BIOFILM ARCHITECTURE MAINTENANCE PROTEIN MBAA"/>
    <property type="match status" value="1"/>
</dbReference>
<dbReference type="NCBIfam" id="TIGR00254">
    <property type="entry name" value="GGDEF"/>
    <property type="match status" value="1"/>
</dbReference>
<feature type="domain" description="PAC" evidence="4">
    <location>
        <begin position="323"/>
        <end position="375"/>
    </location>
</feature>
<keyword evidence="1" id="KW-1133">Transmembrane helix</keyword>
<proteinExistence type="predicted"/>
<evidence type="ECO:0000259" key="3">
    <source>
        <dbReference type="PROSITE" id="PS50112"/>
    </source>
</evidence>
<evidence type="ECO:0000256" key="2">
    <source>
        <dbReference type="SAM" id="MobiDB-lite"/>
    </source>
</evidence>
<dbReference type="Pfam" id="PF13426">
    <property type="entry name" value="PAS_9"/>
    <property type="match status" value="1"/>
</dbReference>
<evidence type="ECO:0000259" key="6">
    <source>
        <dbReference type="PROSITE" id="PS50887"/>
    </source>
</evidence>
<dbReference type="InterPro" id="IPR001610">
    <property type="entry name" value="PAC"/>
</dbReference>
<feature type="domain" description="GGDEF" evidence="6">
    <location>
        <begin position="537"/>
        <end position="669"/>
    </location>
</feature>
<evidence type="ECO:0000259" key="4">
    <source>
        <dbReference type="PROSITE" id="PS50113"/>
    </source>
</evidence>
<dbReference type="RefSeq" id="WP_222992167.1">
    <property type="nucleotide sequence ID" value="NZ_JAINVV010000011.1"/>
</dbReference>
<dbReference type="Pfam" id="PF12860">
    <property type="entry name" value="PAS_7"/>
    <property type="match status" value="1"/>
</dbReference>
<dbReference type="CDD" id="cd01949">
    <property type="entry name" value="GGDEF"/>
    <property type="match status" value="1"/>
</dbReference>
<dbReference type="PROSITE" id="PS50924">
    <property type="entry name" value="MHYT"/>
    <property type="match status" value="1"/>
</dbReference>
<feature type="transmembrane region" description="Helical" evidence="1">
    <location>
        <begin position="78"/>
        <end position="101"/>
    </location>
</feature>
<feature type="transmembrane region" description="Helical" evidence="1">
    <location>
        <begin position="16"/>
        <end position="36"/>
    </location>
</feature>
<dbReference type="PROSITE" id="PS50883">
    <property type="entry name" value="EAL"/>
    <property type="match status" value="1"/>
</dbReference>
<feature type="domain" description="EAL" evidence="5">
    <location>
        <begin position="678"/>
        <end position="928"/>
    </location>
</feature>
<dbReference type="PANTHER" id="PTHR44757">
    <property type="entry name" value="DIGUANYLATE CYCLASE DGCP"/>
    <property type="match status" value="1"/>
</dbReference>
<dbReference type="SMART" id="SM00091">
    <property type="entry name" value="PAS"/>
    <property type="match status" value="2"/>
</dbReference>
<dbReference type="InterPro" id="IPR029787">
    <property type="entry name" value="Nucleotide_cyclase"/>
</dbReference>
<dbReference type="NCBIfam" id="TIGR00229">
    <property type="entry name" value="sensory_box"/>
    <property type="match status" value="1"/>
</dbReference>